<dbReference type="Proteomes" id="UP000016960">
    <property type="component" value="Unassembled WGS sequence"/>
</dbReference>
<dbReference type="RefSeq" id="WP_022603867.1">
    <property type="nucleotide sequence ID" value="NZ_ASSJ01000004.1"/>
</dbReference>
<dbReference type="eggNOG" id="COG0797">
    <property type="taxonomic scope" value="Bacteria"/>
</dbReference>
<dbReference type="InParanoid" id="U5DMI6"/>
<evidence type="ECO:0000313" key="3">
    <source>
        <dbReference type="EMBL" id="ERN42886.1"/>
    </source>
</evidence>
<evidence type="ECO:0000313" key="4">
    <source>
        <dbReference type="Proteomes" id="UP000016960"/>
    </source>
</evidence>
<proteinExistence type="predicted"/>
<protein>
    <submittedName>
        <fullName evidence="3">Uncharacterized protein</fullName>
    </submittedName>
</protein>
<feature type="chain" id="PRO_5004659371" evidence="2">
    <location>
        <begin position="23"/>
        <end position="339"/>
    </location>
</feature>
<accession>U5DMI6</accession>
<gene>
    <name evidence="3" type="ORF">KR51_00001810</name>
</gene>
<name>U5DMI6_9CHRO</name>
<keyword evidence="2" id="KW-0732">Signal</keyword>
<reference evidence="3 4" key="1">
    <citation type="submission" date="2013-05" db="EMBL/GenBank/DDBJ databases">
        <title>Draft genome sequence of Rubidibacter lacunae KORDI 51-2.</title>
        <authorList>
            <person name="Choi D.H."/>
            <person name="Noh J.H."/>
            <person name="Kwon K.-K."/>
            <person name="Lee J.-H."/>
            <person name="Ryu J.-Y."/>
        </authorList>
    </citation>
    <scope>NUCLEOTIDE SEQUENCE [LARGE SCALE GENOMIC DNA]</scope>
    <source>
        <strain evidence="3 4">KORDI 51-2</strain>
    </source>
</reference>
<dbReference type="STRING" id="582515.KR51_00001810"/>
<feature type="region of interest" description="Disordered" evidence="1">
    <location>
        <begin position="254"/>
        <end position="290"/>
    </location>
</feature>
<keyword evidence="4" id="KW-1185">Reference proteome</keyword>
<dbReference type="AlphaFoldDB" id="U5DMI6"/>
<organism evidence="3 4">
    <name type="scientific">Rubidibacter lacunae KORDI 51-2</name>
    <dbReference type="NCBI Taxonomy" id="582515"/>
    <lineage>
        <taxon>Bacteria</taxon>
        <taxon>Bacillati</taxon>
        <taxon>Cyanobacteriota</taxon>
        <taxon>Cyanophyceae</taxon>
        <taxon>Oscillatoriophycideae</taxon>
        <taxon>Chroococcales</taxon>
        <taxon>Aphanothecaceae</taxon>
        <taxon>Rubidibacter</taxon>
    </lineage>
</organism>
<feature type="compositionally biased region" description="Basic and acidic residues" evidence="1">
    <location>
        <begin position="254"/>
        <end position="263"/>
    </location>
</feature>
<sequence>MARLSQMASLTSAYFAAGALLASGTAPLLPVIEAGSTEALDSFCALDTPLAGTSVFSETGAAWGELPFDWSQPFSFIADRFWPQSASSRHVSVLEEAKGTVVAIGDRAIVRLRDRTEAATVAQQLAAAVASPDFASIRVRPGFVAGKPGVMAGDLPLFSIDPLALAASDPTVPVERLAFEWTNAVRTGLGARPLGWVVARQWLDERANNLPMSGFASWYGPGHGKVRPALDADAGKIYNRLAVMPSLPAKVRAEKAQSEKFQPEVKQPQTEILPDGPLQEPLASAGQSADGDALAEATSCLDGIEFEMLPSKAIVLQVEPPAAGDNLEASSDEIEDAVE</sequence>
<evidence type="ECO:0000256" key="2">
    <source>
        <dbReference type="SAM" id="SignalP"/>
    </source>
</evidence>
<evidence type="ECO:0000256" key="1">
    <source>
        <dbReference type="SAM" id="MobiDB-lite"/>
    </source>
</evidence>
<comment type="caution">
    <text evidence="3">The sequence shown here is derived from an EMBL/GenBank/DDBJ whole genome shotgun (WGS) entry which is preliminary data.</text>
</comment>
<dbReference type="EMBL" id="ASSJ01000004">
    <property type="protein sequence ID" value="ERN42886.1"/>
    <property type="molecule type" value="Genomic_DNA"/>
</dbReference>
<feature type="signal peptide" evidence="2">
    <location>
        <begin position="1"/>
        <end position="22"/>
    </location>
</feature>